<accession>A0ACD3ZT47</accession>
<dbReference type="Proteomes" id="UP000830768">
    <property type="component" value="Chromosome 13"/>
</dbReference>
<proteinExistence type="predicted"/>
<dbReference type="EMBL" id="CP090041">
    <property type="protein sequence ID" value="UPL04309.1"/>
    <property type="molecule type" value="Genomic_DNA"/>
</dbReference>
<gene>
    <name evidence="1" type="ORF">LCI18_015243</name>
</gene>
<name>A0ACD3ZT47_FUSSC</name>
<evidence type="ECO:0000313" key="2">
    <source>
        <dbReference type="Proteomes" id="UP000830768"/>
    </source>
</evidence>
<evidence type="ECO:0000313" key="1">
    <source>
        <dbReference type="EMBL" id="UPL04309.1"/>
    </source>
</evidence>
<protein>
    <submittedName>
        <fullName evidence="1">Uncharacterized protein</fullName>
    </submittedName>
</protein>
<reference evidence="1" key="1">
    <citation type="submission" date="2021-11" db="EMBL/GenBank/DDBJ databases">
        <title>Fusarium solani-melongenae Genome sequencing and assembly.</title>
        <authorList>
            <person name="Xie S."/>
            <person name="Huang L."/>
            <person name="Zhang X."/>
        </authorList>
    </citation>
    <scope>NUCLEOTIDE SEQUENCE</scope>
    <source>
        <strain evidence="1">CRI 24-3</strain>
    </source>
</reference>
<organism evidence="1 2">
    <name type="scientific">Fusarium solani subsp. cucurbitae</name>
    <name type="common">Neocosmosporum cucurbitae</name>
    <dbReference type="NCBI Taxonomy" id="2747967"/>
    <lineage>
        <taxon>Eukaryota</taxon>
        <taxon>Fungi</taxon>
        <taxon>Dikarya</taxon>
        <taxon>Ascomycota</taxon>
        <taxon>Pezizomycotina</taxon>
        <taxon>Sordariomycetes</taxon>
        <taxon>Hypocreomycetidae</taxon>
        <taxon>Hypocreales</taxon>
        <taxon>Nectriaceae</taxon>
        <taxon>Fusarium</taxon>
        <taxon>Fusarium solani species complex</taxon>
    </lineage>
</organism>
<keyword evidence="2" id="KW-1185">Reference proteome</keyword>
<sequence>MASFTSVFRFRSLDGEIYYGEAGESDYHTKESLVGRSVVCPLPRTPIFLCVGLNYRQHVAEGGPISKFSPPLFQYILTKSTDALAGPYDDILIHPECRFMDYEAELCFVLRKDCKNLSRSDNVTEYILGYTGGNDVSSRWWQMPARSNDQHGSAKGFDKFAPIGPVITSTFAIPDPKQLRMECFVNGDMRHRGTTLRKGTVIMTGTPSGVAAAMNPPPWLKDGDVVEVKIDRIGSTSNQIRFEN</sequence>